<evidence type="ECO:0000313" key="2">
    <source>
        <dbReference type="Proteomes" id="UP000050509"/>
    </source>
</evidence>
<name>A0A0P9DTE2_9CHLR</name>
<accession>A0A0P9DTE2</accession>
<organism evidence="1 2">
    <name type="scientific">Kouleothrix aurantiaca</name>
    <dbReference type="NCBI Taxonomy" id="186479"/>
    <lineage>
        <taxon>Bacteria</taxon>
        <taxon>Bacillati</taxon>
        <taxon>Chloroflexota</taxon>
        <taxon>Chloroflexia</taxon>
        <taxon>Chloroflexales</taxon>
        <taxon>Roseiflexineae</taxon>
        <taxon>Roseiflexaceae</taxon>
        <taxon>Kouleothrix</taxon>
    </lineage>
</organism>
<reference evidence="1 2" key="1">
    <citation type="submission" date="2015-09" db="EMBL/GenBank/DDBJ databases">
        <title>Draft genome sequence of Kouleothrix aurantiaca JCM 19913.</title>
        <authorList>
            <person name="Hemp J."/>
        </authorList>
    </citation>
    <scope>NUCLEOTIDE SEQUENCE [LARGE SCALE GENOMIC DNA]</scope>
    <source>
        <strain evidence="1 2">COM-B</strain>
    </source>
</reference>
<dbReference type="AlphaFoldDB" id="A0A0P9DTE2"/>
<proteinExistence type="predicted"/>
<evidence type="ECO:0000313" key="1">
    <source>
        <dbReference type="EMBL" id="KPV53442.1"/>
    </source>
</evidence>
<keyword evidence="2" id="KW-1185">Reference proteome</keyword>
<protein>
    <submittedName>
        <fullName evidence="1">Uncharacterized protein</fullName>
    </submittedName>
</protein>
<sequence length="121" mass="12986">MAALLRCDVAALARIKLCRLPRAEQWAGDLALIARRFGCDATALGRALDQVVGDLVYLTMHAATPELAARAAEFVRTNAGRQSVIDQRARLAAGGHGWVVYARVDLRSGDRTAAEAAPDRC</sequence>
<dbReference type="Proteomes" id="UP000050509">
    <property type="component" value="Unassembled WGS sequence"/>
</dbReference>
<dbReference type="EMBL" id="LJCR01000257">
    <property type="protein sequence ID" value="KPV53442.1"/>
    <property type="molecule type" value="Genomic_DNA"/>
</dbReference>
<comment type="caution">
    <text evidence="1">The sequence shown here is derived from an EMBL/GenBank/DDBJ whole genome shotgun (WGS) entry which is preliminary data.</text>
</comment>
<gene>
    <name evidence="1" type="ORF">SE17_09670</name>
</gene>